<keyword evidence="4" id="KW-1185">Reference proteome</keyword>
<dbReference type="Pfam" id="PF13581">
    <property type="entry name" value="HATPase_c_2"/>
    <property type="match status" value="1"/>
</dbReference>
<dbReference type="InterPro" id="IPR003594">
    <property type="entry name" value="HATPase_dom"/>
</dbReference>
<dbReference type="GO" id="GO:0004674">
    <property type="term" value="F:protein serine/threonine kinase activity"/>
    <property type="evidence" value="ECO:0007669"/>
    <property type="project" value="UniProtKB-KW"/>
</dbReference>
<evidence type="ECO:0000313" key="4">
    <source>
        <dbReference type="Proteomes" id="UP000262882"/>
    </source>
</evidence>
<keyword evidence="1" id="KW-0808">Transferase</keyword>
<sequence length="132" mass="14353">MPAIAQVPEVSTLVLSPTVNAPKYARDFLAKCFCDLGIADDYVGRTVLSELVTNTYEHVGTGQIVIRIFEDGQDGSVVLEVWDQGAEMPVVQEVEGSAESGRGLFAMSLLVRDWGVRPISEGGKIVWAKLDR</sequence>
<proteinExistence type="predicted"/>
<dbReference type="InterPro" id="IPR036890">
    <property type="entry name" value="HATPase_C_sf"/>
</dbReference>
<dbReference type="AlphaFoldDB" id="A0A372GLH9"/>
<protein>
    <recommendedName>
        <fullName evidence="2">Histidine kinase/HSP90-like ATPase domain-containing protein</fullName>
    </recommendedName>
</protein>
<accession>A0A372GLH9</accession>
<dbReference type="PANTHER" id="PTHR35526:SF3">
    <property type="entry name" value="ANTI-SIGMA-F FACTOR RSBW"/>
    <property type="match status" value="1"/>
</dbReference>
<evidence type="ECO:0000256" key="1">
    <source>
        <dbReference type="ARBA" id="ARBA00022527"/>
    </source>
</evidence>
<feature type="domain" description="Histidine kinase/HSP90-like ATPase" evidence="2">
    <location>
        <begin position="44"/>
        <end position="128"/>
    </location>
</feature>
<gene>
    <name evidence="3" type="ORF">D0T12_06420</name>
</gene>
<dbReference type="SUPFAM" id="SSF55874">
    <property type="entry name" value="ATPase domain of HSP90 chaperone/DNA topoisomerase II/histidine kinase"/>
    <property type="match status" value="1"/>
</dbReference>
<dbReference type="Proteomes" id="UP000262882">
    <property type="component" value="Unassembled WGS sequence"/>
</dbReference>
<organism evidence="3 4">
    <name type="scientific">Actinomadura spongiicola</name>
    <dbReference type="NCBI Taxonomy" id="2303421"/>
    <lineage>
        <taxon>Bacteria</taxon>
        <taxon>Bacillati</taxon>
        <taxon>Actinomycetota</taxon>
        <taxon>Actinomycetes</taxon>
        <taxon>Streptosporangiales</taxon>
        <taxon>Thermomonosporaceae</taxon>
        <taxon>Actinomadura</taxon>
    </lineage>
</organism>
<evidence type="ECO:0000259" key="2">
    <source>
        <dbReference type="Pfam" id="PF13581"/>
    </source>
</evidence>
<dbReference type="RefSeq" id="WP_117398469.1">
    <property type="nucleotide sequence ID" value="NZ_QVNQ01000002.1"/>
</dbReference>
<dbReference type="EMBL" id="QVNQ01000002">
    <property type="protein sequence ID" value="RFS86244.1"/>
    <property type="molecule type" value="Genomic_DNA"/>
</dbReference>
<dbReference type="PANTHER" id="PTHR35526">
    <property type="entry name" value="ANTI-SIGMA-F FACTOR RSBW-RELATED"/>
    <property type="match status" value="1"/>
</dbReference>
<dbReference type="InterPro" id="IPR050267">
    <property type="entry name" value="Anti-sigma-factor_SerPK"/>
</dbReference>
<name>A0A372GLH9_9ACTN</name>
<dbReference type="OrthoDB" id="3478628at2"/>
<dbReference type="CDD" id="cd16936">
    <property type="entry name" value="HATPase_RsbW-like"/>
    <property type="match status" value="1"/>
</dbReference>
<reference evidence="3 4" key="1">
    <citation type="submission" date="2018-08" db="EMBL/GenBank/DDBJ databases">
        <title>Actinomadura spongicola sp. nov., isolated from marine sponge Leucetta chagosensis.</title>
        <authorList>
            <person name="Li L."/>
            <person name="Lin H.W."/>
        </authorList>
    </citation>
    <scope>NUCLEOTIDE SEQUENCE [LARGE SCALE GENOMIC DNA]</scope>
    <source>
        <strain evidence="3 4">LHW52907</strain>
    </source>
</reference>
<dbReference type="Gene3D" id="3.30.565.10">
    <property type="entry name" value="Histidine kinase-like ATPase, C-terminal domain"/>
    <property type="match status" value="1"/>
</dbReference>
<keyword evidence="1" id="KW-0723">Serine/threonine-protein kinase</keyword>
<comment type="caution">
    <text evidence="3">The sequence shown here is derived from an EMBL/GenBank/DDBJ whole genome shotgun (WGS) entry which is preliminary data.</text>
</comment>
<evidence type="ECO:0000313" key="3">
    <source>
        <dbReference type="EMBL" id="RFS86244.1"/>
    </source>
</evidence>
<keyword evidence="1" id="KW-0418">Kinase</keyword>